<sequence>MKTDDLISMLASNVPPVEPRIVAKRFSLAVVIGLFLALLVLLTLFGVRPDLADVAAKPLFWGKLALPASLLGGALMMTSRLARPGVRAGGSWAVIGLPVGAVWLAAAGLLLSVSAESRWTLVLGSTWRSCPVNIAVLSIPALFTVFWAMRGLAPTRLRLAGAASGLLAGSMATLAYSLHCPEMSVAFWAVWYVLGMLVPTVIGTLLGPRLLRW</sequence>
<reference evidence="2 3" key="1">
    <citation type="submission" date="2015-02" db="EMBL/GenBank/DDBJ databases">
        <title>Draft genome sequence of Pseudomonas stutzeri NT0128 isolated from wheat (Triticum turgidum) rhizosphere.</title>
        <authorList>
            <person name="Tovi N."/>
            <person name="Frenk S."/>
            <person name="Hadar Y."/>
            <person name="Minz D."/>
        </authorList>
    </citation>
    <scope>NUCLEOTIDE SEQUENCE [LARGE SCALE GENOMIC DNA]</scope>
    <source>
        <strain evidence="2 3">NT0128</strain>
    </source>
</reference>
<comment type="caution">
    <text evidence="2">The sequence shown here is derived from an EMBL/GenBank/DDBJ whole genome shotgun (WGS) entry which is preliminary data.</text>
</comment>
<dbReference type="Proteomes" id="UP000032487">
    <property type="component" value="Unassembled WGS sequence"/>
</dbReference>
<feature type="transmembrane region" description="Helical" evidence="1">
    <location>
        <begin position="132"/>
        <end position="152"/>
    </location>
</feature>
<dbReference type="Pfam" id="PF06532">
    <property type="entry name" value="NrsF"/>
    <property type="match status" value="1"/>
</dbReference>
<keyword evidence="1" id="KW-0472">Membrane</keyword>
<feature type="transmembrane region" description="Helical" evidence="1">
    <location>
        <begin position="90"/>
        <end position="112"/>
    </location>
</feature>
<keyword evidence="1" id="KW-1133">Transmembrane helix</keyword>
<evidence type="ECO:0000256" key="1">
    <source>
        <dbReference type="SAM" id="Phobius"/>
    </source>
</evidence>
<dbReference type="InterPro" id="IPR009495">
    <property type="entry name" value="NrsF"/>
</dbReference>
<dbReference type="RefSeq" id="WP_045161718.1">
    <property type="nucleotide sequence ID" value="NZ_JYHV01000014.1"/>
</dbReference>
<gene>
    <name evidence="2" type="ORF">UF78_08680</name>
</gene>
<feature type="transmembrane region" description="Helical" evidence="1">
    <location>
        <begin position="26"/>
        <end position="47"/>
    </location>
</feature>
<dbReference type="EMBL" id="JYHV01000014">
    <property type="protein sequence ID" value="KJH82900.1"/>
    <property type="molecule type" value="Genomic_DNA"/>
</dbReference>
<keyword evidence="1" id="KW-0812">Transmembrane</keyword>
<name>A0A0D9APE9_STUST</name>
<evidence type="ECO:0000313" key="3">
    <source>
        <dbReference type="Proteomes" id="UP000032487"/>
    </source>
</evidence>
<protein>
    <recommendedName>
        <fullName evidence="4">Anti-sigma F factor</fullName>
    </recommendedName>
</protein>
<accession>A0A0D9APE9</accession>
<proteinExistence type="predicted"/>
<organism evidence="2 3">
    <name type="scientific">Stutzerimonas stutzeri</name>
    <name type="common">Pseudomonas stutzeri</name>
    <dbReference type="NCBI Taxonomy" id="316"/>
    <lineage>
        <taxon>Bacteria</taxon>
        <taxon>Pseudomonadati</taxon>
        <taxon>Pseudomonadota</taxon>
        <taxon>Gammaproteobacteria</taxon>
        <taxon>Pseudomonadales</taxon>
        <taxon>Pseudomonadaceae</taxon>
        <taxon>Stutzerimonas</taxon>
    </lineage>
</organism>
<evidence type="ECO:0000313" key="2">
    <source>
        <dbReference type="EMBL" id="KJH82900.1"/>
    </source>
</evidence>
<dbReference type="OrthoDB" id="6059252at2"/>
<evidence type="ECO:0008006" key="4">
    <source>
        <dbReference type="Google" id="ProtNLM"/>
    </source>
</evidence>
<dbReference type="PATRIC" id="fig|316.101.peg.1454"/>
<feature type="transmembrane region" description="Helical" evidence="1">
    <location>
        <begin position="59"/>
        <end position="78"/>
    </location>
</feature>
<dbReference type="AlphaFoldDB" id="A0A0D9APE9"/>
<feature type="transmembrane region" description="Helical" evidence="1">
    <location>
        <begin position="185"/>
        <end position="207"/>
    </location>
</feature>
<feature type="transmembrane region" description="Helical" evidence="1">
    <location>
        <begin position="159"/>
        <end position="179"/>
    </location>
</feature>